<dbReference type="AlphaFoldDB" id="A0AAP0FQ98"/>
<keyword evidence="3" id="KW-1185">Reference proteome</keyword>
<sequence length="142" mass="15347">MHKNKKSLNNRQTTQTAYTSTNGPKAQNTKSRSGLSRAFLGLPLHSLAQLLSLLAHLRRHRAQRPPEVVDNVRHGRQRRDAEGPGDEEAGDGECDGDGGGDDNGAEDDKERRGEGEADKGAGEGEAGEGEEDTSDRDHGDHR</sequence>
<evidence type="ECO:0000313" key="3">
    <source>
        <dbReference type="Proteomes" id="UP001420932"/>
    </source>
</evidence>
<feature type="compositionally biased region" description="Acidic residues" evidence="1">
    <location>
        <begin position="125"/>
        <end position="134"/>
    </location>
</feature>
<proteinExistence type="predicted"/>
<feature type="compositionally biased region" description="Basic and acidic residues" evidence="1">
    <location>
        <begin position="70"/>
        <end position="82"/>
    </location>
</feature>
<reference evidence="2 3" key="1">
    <citation type="submission" date="2024-01" db="EMBL/GenBank/DDBJ databases">
        <title>Genome assemblies of Stephania.</title>
        <authorList>
            <person name="Yang L."/>
        </authorList>
    </citation>
    <scope>NUCLEOTIDE SEQUENCE [LARGE SCALE GENOMIC DNA]</scope>
    <source>
        <strain evidence="2">YNDBR</strain>
        <tissue evidence="2">Leaf</tissue>
    </source>
</reference>
<feature type="compositionally biased region" description="Basic and acidic residues" evidence="1">
    <location>
        <begin position="106"/>
        <end position="122"/>
    </location>
</feature>
<name>A0AAP0FQ98_9MAGN</name>
<protein>
    <submittedName>
        <fullName evidence="2">Uncharacterized protein</fullName>
    </submittedName>
</protein>
<feature type="compositionally biased region" description="Polar residues" evidence="1">
    <location>
        <begin position="9"/>
        <end position="33"/>
    </location>
</feature>
<comment type="caution">
    <text evidence="2">The sequence shown here is derived from an EMBL/GenBank/DDBJ whole genome shotgun (WGS) entry which is preliminary data.</text>
</comment>
<evidence type="ECO:0000256" key="1">
    <source>
        <dbReference type="SAM" id="MobiDB-lite"/>
    </source>
</evidence>
<dbReference type="Proteomes" id="UP001420932">
    <property type="component" value="Unassembled WGS sequence"/>
</dbReference>
<accession>A0AAP0FQ98</accession>
<dbReference type="EMBL" id="JBBNAF010000010">
    <property type="protein sequence ID" value="KAK9108158.1"/>
    <property type="molecule type" value="Genomic_DNA"/>
</dbReference>
<organism evidence="2 3">
    <name type="scientific">Stephania yunnanensis</name>
    <dbReference type="NCBI Taxonomy" id="152371"/>
    <lineage>
        <taxon>Eukaryota</taxon>
        <taxon>Viridiplantae</taxon>
        <taxon>Streptophyta</taxon>
        <taxon>Embryophyta</taxon>
        <taxon>Tracheophyta</taxon>
        <taxon>Spermatophyta</taxon>
        <taxon>Magnoliopsida</taxon>
        <taxon>Ranunculales</taxon>
        <taxon>Menispermaceae</taxon>
        <taxon>Menispermoideae</taxon>
        <taxon>Cissampelideae</taxon>
        <taxon>Stephania</taxon>
    </lineage>
</organism>
<gene>
    <name evidence="2" type="ORF">Syun_024169</name>
</gene>
<feature type="region of interest" description="Disordered" evidence="1">
    <location>
        <begin position="1"/>
        <end position="33"/>
    </location>
</feature>
<feature type="region of interest" description="Disordered" evidence="1">
    <location>
        <begin position="60"/>
        <end position="142"/>
    </location>
</feature>
<feature type="compositionally biased region" description="Acidic residues" evidence="1">
    <location>
        <begin position="83"/>
        <end position="105"/>
    </location>
</feature>
<evidence type="ECO:0000313" key="2">
    <source>
        <dbReference type="EMBL" id="KAK9108158.1"/>
    </source>
</evidence>